<keyword evidence="3" id="KW-1185">Reference proteome</keyword>
<proteinExistence type="predicted"/>
<sequence>MRKGQRILWLINHRTLMPYEAKLLVQLGFEVFTPKVIPNESSFRSELVDFTYDSSLTIPAQVLARLNHFNFYQDEWPSDIVAMVNRYFGTVFTIPYSVQFKEVVRKFKGQVLFRVFGLDNSQNYWNILQILYGPEIYVDIYAIRERFWFAQAYAELAEVEPPLLAERALFLPIGLPDSFKVNENFHTGTDNRILFLCPNCVSTPYYAAVYKKFKEEFGDLPHVIIGAQDTPVDDPNVLGFISDEELLRLYRECAVLYYPSKELRHVHYSPIEAAINGMPVVYYAESLLGRMTAEIKLGRVQSQQEARSSIERILEGDREYITELRAEQRTLVHKFSDEYCTPIWKEGLFNSGYSKAIKKDASILLFIWRKLKKSLIKSIKNAISVFFPLQPLIIPPELLPKAENNNAIEDGIDFSEFTYPTSVLEIRGLSNINDASGRWSIGPLISIKFSRLLPKQFKLIIEGGGYGPNIGEPIKIKIGKLEQTFKFLQPPKLEKNEKIILHYSLRRKTNLIEIKVPKPICPPNDNREIGIALSYLKVEPIGK</sequence>
<dbReference type="STRING" id="45070.Lnau_2700"/>
<dbReference type="OrthoDB" id="8479354at2"/>
<keyword evidence="2" id="KW-0808">Transferase</keyword>
<dbReference type="Proteomes" id="UP000054725">
    <property type="component" value="Unassembled WGS sequence"/>
</dbReference>
<dbReference type="GO" id="GO:0016740">
    <property type="term" value="F:transferase activity"/>
    <property type="evidence" value="ECO:0007669"/>
    <property type="project" value="UniProtKB-KW"/>
</dbReference>
<dbReference type="Pfam" id="PF22895">
    <property type="entry name" value="DUF7024"/>
    <property type="match status" value="1"/>
</dbReference>
<organism evidence="2 3">
    <name type="scientific">Legionella nautarum</name>
    <dbReference type="NCBI Taxonomy" id="45070"/>
    <lineage>
        <taxon>Bacteria</taxon>
        <taxon>Pseudomonadati</taxon>
        <taxon>Pseudomonadota</taxon>
        <taxon>Gammaproteobacteria</taxon>
        <taxon>Legionellales</taxon>
        <taxon>Legionellaceae</taxon>
        <taxon>Legionella</taxon>
    </lineage>
</organism>
<dbReference type="SUPFAM" id="SSF53756">
    <property type="entry name" value="UDP-Glycosyltransferase/glycogen phosphorylase"/>
    <property type="match status" value="1"/>
</dbReference>
<evidence type="ECO:0000313" key="2">
    <source>
        <dbReference type="EMBL" id="KTD33052.1"/>
    </source>
</evidence>
<dbReference type="PATRIC" id="fig|45070.6.peg.2853"/>
<feature type="domain" description="DUF7024" evidence="1">
    <location>
        <begin position="410"/>
        <end position="540"/>
    </location>
</feature>
<evidence type="ECO:0000313" key="3">
    <source>
        <dbReference type="Proteomes" id="UP000054725"/>
    </source>
</evidence>
<name>A0A0W0WL44_9GAMM</name>
<dbReference type="RefSeq" id="WP_058505676.1">
    <property type="nucleotide sequence ID" value="NZ_CAAAIF010000022.1"/>
</dbReference>
<dbReference type="Gene3D" id="3.40.50.2000">
    <property type="entry name" value="Glycogen Phosphorylase B"/>
    <property type="match status" value="1"/>
</dbReference>
<reference evidence="2 3" key="1">
    <citation type="submission" date="2015-11" db="EMBL/GenBank/DDBJ databases">
        <title>Genomic analysis of 38 Legionella species identifies large and diverse effector repertoires.</title>
        <authorList>
            <person name="Burstein D."/>
            <person name="Amaro F."/>
            <person name="Zusman T."/>
            <person name="Lifshitz Z."/>
            <person name="Cohen O."/>
            <person name="Gilbert J.A."/>
            <person name="Pupko T."/>
            <person name="Shuman H.A."/>
            <person name="Segal G."/>
        </authorList>
    </citation>
    <scope>NUCLEOTIDE SEQUENCE [LARGE SCALE GENOMIC DNA]</scope>
    <source>
        <strain evidence="2 3">ATCC 49506</strain>
    </source>
</reference>
<gene>
    <name evidence="2" type="ORF">Lnau_2700</name>
</gene>
<dbReference type="AlphaFoldDB" id="A0A0W0WL44"/>
<accession>A0A0W0WL44</accession>
<dbReference type="EMBL" id="LNYO01000024">
    <property type="protein sequence ID" value="KTD33052.1"/>
    <property type="molecule type" value="Genomic_DNA"/>
</dbReference>
<comment type="caution">
    <text evidence="2">The sequence shown here is derived from an EMBL/GenBank/DDBJ whole genome shotgun (WGS) entry which is preliminary data.</text>
</comment>
<dbReference type="InterPro" id="IPR054288">
    <property type="entry name" value="DUF7024"/>
</dbReference>
<protein>
    <submittedName>
        <fullName evidence="2">Phosphoglycerol transferase I</fullName>
    </submittedName>
</protein>
<evidence type="ECO:0000259" key="1">
    <source>
        <dbReference type="Pfam" id="PF22895"/>
    </source>
</evidence>